<evidence type="ECO:0000313" key="2">
    <source>
        <dbReference type="Proteomes" id="UP000286268"/>
    </source>
</evidence>
<dbReference type="PANTHER" id="PTHR43434:SF1">
    <property type="entry name" value="PHOSPHOGLYCOLATE PHOSPHATASE"/>
    <property type="match status" value="1"/>
</dbReference>
<dbReference type="FunFam" id="3.40.50.1000:FF:000022">
    <property type="entry name" value="Phosphoglycolate phosphatase"/>
    <property type="match status" value="1"/>
</dbReference>
<dbReference type="Gene3D" id="3.40.50.1000">
    <property type="entry name" value="HAD superfamily/HAD-like"/>
    <property type="match status" value="1"/>
</dbReference>
<dbReference type="InterPro" id="IPR006439">
    <property type="entry name" value="HAD-SF_hydro_IA"/>
</dbReference>
<dbReference type="Proteomes" id="UP000286268">
    <property type="component" value="Chromosome"/>
</dbReference>
<dbReference type="SFLD" id="SFLDG01129">
    <property type="entry name" value="C1.5:_HAD__Beta-PGM__Phosphata"/>
    <property type="match status" value="1"/>
</dbReference>
<organism evidence="1 2">
    <name type="scientific">Clostridium manihotivorum</name>
    <dbReference type="NCBI Taxonomy" id="2320868"/>
    <lineage>
        <taxon>Bacteria</taxon>
        <taxon>Bacillati</taxon>
        <taxon>Bacillota</taxon>
        <taxon>Clostridia</taxon>
        <taxon>Eubacteriales</taxon>
        <taxon>Clostridiaceae</taxon>
        <taxon>Clostridium</taxon>
    </lineage>
</organism>
<dbReference type="SFLD" id="SFLDG01135">
    <property type="entry name" value="C1.5.6:_HAD__Beta-PGM__Phospha"/>
    <property type="match status" value="1"/>
</dbReference>
<dbReference type="InterPro" id="IPR036412">
    <property type="entry name" value="HAD-like_sf"/>
</dbReference>
<dbReference type="PANTHER" id="PTHR43434">
    <property type="entry name" value="PHOSPHOGLYCOLATE PHOSPHATASE"/>
    <property type="match status" value="1"/>
</dbReference>
<dbReference type="Pfam" id="PF13419">
    <property type="entry name" value="HAD_2"/>
    <property type="match status" value="1"/>
</dbReference>
<dbReference type="GO" id="GO:0008967">
    <property type="term" value="F:phosphoglycolate phosphatase activity"/>
    <property type="evidence" value="ECO:0007669"/>
    <property type="project" value="TreeGrafter"/>
</dbReference>
<dbReference type="InterPro" id="IPR023214">
    <property type="entry name" value="HAD_sf"/>
</dbReference>
<dbReference type="RefSeq" id="WP_128215074.1">
    <property type="nucleotide sequence ID" value="NZ_CP025746.1"/>
</dbReference>
<evidence type="ECO:0000313" key="1">
    <source>
        <dbReference type="EMBL" id="QAA34358.1"/>
    </source>
</evidence>
<dbReference type="SUPFAM" id="SSF56784">
    <property type="entry name" value="HAD-like"/>
    <property type="match status" value="1"/>
</dbReference>
<dbReference type="GO" id="GO:0006281">
    <property type="term" value="P:DNA repair"/>
    <property type="evidence" value="ECO:0007669"/>
    <property type="project" value="TreeGrafter"/>
</dbReference>
<dbReference type="InterPro" id="IPR050155">
    <property type="entry name" value="HAD-like_hydrolase_sf"/>
</dbReference>
<dbReference type="AlphaFoldDB" id="A0A3R5TIL9"/>
<dbReference type="SFLD" id="SFLDS00003">
    <property type="entry name" value="Haloacid_Dehalogenase"/>
    <property type="match status" value="1"/>
</dbReference>
<dbReference type="Gene3D" id="1.10.150.240">
    <property type="entry name" value="Putative phosphatase, domain 2"/>
    <property type="match status" value="1"/>
</dbReference>
<name>A0A3R5TIL9_9CLOT</name>
<accession>A0A3R5TIL9</accession>
<reference evidence="1 2" key="1">
    <citation type="submission" date="2018-01" db="EMBL/GenBank/DDBJ databases">
        <title>Genome Sequencing and Assembly of Anaerobacter polyendosporus strain CT4.</title>
        <authorList>
            <person name="Tachaapaikoon C."/>
            <person name="Sutheeworapong S."/>
            <person name="Jenjaroenpun P."/>
            <person name="Wongsurawat T."/>
            <person name="Nookeaw I."/>
            <person name="Cheawchanlertfa P."/>
            <person name="Kosugi A."/>
            <person name="Cheevadhanarak S."/>
            <person name="Ratanakhanokchai K."/>
        </authorList>
    </citation>
    <scope>NUCLEOTIDE SEQUENCE [LARGE SCALE GENOMIC DNA]</scope>
    <source>
        <strain evidence="1 2">CT4</strain>
    </source>
</reference>
<dbReference type="KEGG" id="cmah:C1I91_23450"/>
<sequence>MKFETIILDFDGTIADTKQSIILTVQETLKHINMTLADEEEIKKRIGLPLKNTFQDIAGLDGKELDDAIREYRLRYDNISFETVELFPEVESTLKVLHGRGIKLGVASSKGRNSLSVLLEKLKIFSLFSFIGGEQDVSNKKPSPDIVNLAIKELHTYNYKSLVIGDTIYDIQMGKSASCSTCAVTYGNNSLEELSEYAPDYMIDKFSDLLDIVD</sequence>
<dbReference type="NCBIfam" id="TIGR01549">
    <property type="entry name" value="HAD-SF-IA-v1"/>
    <property type="match status" value="1"/>
</dbReference>
<keyword evidence="2" id="KW-1185">Reference proteome</keyword>
<dbReference type="OrthoDB" id="9792518at2"/>
<protein>
    <submittedName>
        <fullName evidence="1">HAD family hydrolase</fullName>
    </submittedName>
</protein>
<gene>
    <name evidence="1" type="ORF">C1I91_23450</name>
</gene>
<keyword evidence="1" id="KW-0378">Hydrolase</keyword>
<dbReference type="InterPro" id="IPR041492">
    <property type="entry name" value="HAD_2"/>
</dbReference>
<proteinExistence type="predicted"/>
<dbReference type="InterPro" id="IPR023198">
    <property type="entry name" value="PGP-like_dom2"/>
</dbReference>
<dbReference type="EMBL" id="CP025746">
    <property type="protein sequence ID" value="QAA34358.1"/>
    <property type="molecule type" value="Genomic_DNA"/>
</dbReference>